<keyword evidence="2" id="KW-1185">Reference proteome</keyword>
<dbReference type="EMBL" id="VFIA01000027">
    <property type="protein sequence ID" value="MBC3793521.1"/>
    <property type="molecule type" value="Genomic_DNA"/>
</dbReference>
<evidence type="ECO:0000313" key="2">
    <source>
        <dbReference type="Proteomes" id="UP000700732"/>
    </source>
</evidence>
<reference evidence="1 2" key="1">
    <citation type="submission" date="2019-06" db="EMBL/GenBank/DDBJ databases">
        <title>Spirosoma utsteinense sp. nov. isolated from Antarctic ice-free soils.</title>
        <authorList>
            <person name="Tahon G."/>
        </authorList>
    </citation>
    <scope>NUCLEOTIDE SEQUENCE [LARGE SCALE GENOMIC DNA]</scope>
    <source>
        <strain evidence="1 2">LMG 31447</strain>
    </source>
</reference>
<proteinExistence type="predicted"/>
<dbReference type="Proteomes" id="UP000700732">
    <property type="component" value="Unassembled WGS sequence"/>
</dbReference>
<evidence type="ECO:0000313" key="1">
    <source>
        <dbReference type="EMBL" id="MBC3793521.1"/>
    </source>
</evidence>
<sequence>MFKLLRTEDWLRIKYLNSRSFLEIQDVLANCKAPLERYYGELQGTTLKG</sequence>
<dbReference type="RefSeq" id="WP_186739387.1">
    <property type="nucleotide sequence ID" value="NZ_VFIA01000027.1"/>
</dbReference>
<gene>
    <name evidence="1" type="ORF">FH603_4040</name>
</gene>
<name>A0ABR6WAD1_9BACT</name>
<protein>
    <submittedName>
        <fullName evidence="1">Uncharacterized protein</fullName>
    </submittedName>
</protein>
<comment type="caution">
    <text evidence="1">The sequence shown here is derived from an EMBL/GenBank/DDBJ whole genome shotgun (WGS) entry which is preliminary data.</text>
</comment>
<accession>A0ABR6WAD1</accession>
<organism evidence="1 2">
    <name type="scientific">Spirosoma utsteinense</name>
    <dbReference type="NCBI Taxonomy" id="2585773"/>
    <lineage>
        <taxon>Bacteria</taxon>
        <taxon>Pseudomonadati</taxon>
        <taxon>Bacteroidota</taxon>
        <taxon>Cytophagia</taxon>
        <taxon>Cytophagales</taxon>
        <taxon>Cytophagaceae</taxon>
        <taxon>Spirosoma</taxon>
    </lineage>
</organism>